<name>A0A6A7K6N7_9FIRM</name>
<sequence length="120" mass="13024">MANQSEKELGKIDISEDVIGSIASLATLEVDGVVEMVGGLTKDIAEKLGKKNQAKGVKITRNNNELVVDIYLIVKYGVQIQDTGYNVQKKVKHSIEIMTGLNVVQINVNVEGVQLKVAQC</sequence>
<reference evidence="2 3" key="1">
    <citation type="submission" date="2019-10" db="EMBL/GenBank/DDBJ databases">
        <title>Alkalibaculum tamaniensis sp.nov., a new alkaliphilic acetogen, isolated on methoxylated aromatics from a mud volcano.</title>
        <authorList>
            <person name="Khomyakova M.A."/>
            <person name="Merkel A.Y."/>
            <person name="Bonch-Osmolovskaya E.A."/>
            <person name="Slobodkin A.I."/>
        </authorList>
    </citation>
    <scope>NUCLEOTIDE SEQUENCE [LARGE SCALE GENOMIC DNA]</scope>
    <source>
        <strain evidence="2 3">M08DMB</strain>
    </source>
</reference>
<dbReference type="Pfam" id="PF03780">
    <property type="entry name" value="Asp23"/>
    <property type="match status" value="1"/>
</dbReference>
<dbReference type="RefSeq" id="WP_152802392.1">
    <property type="nucleotide sequence ID" value="NZ_WHNX01000006.1"/>
</dbReference>
<dbReference type="AlphaFoldDB" id="A0A6A7K6N7"/>
<dbReference type="EMBL" id="WHNX01000006">
    <property type="protein sequence ID" value="MPW25159.1"/>
    <property type="molecule type" value="Genomic_DNA"/>
</dbReference>
<dbReference type="Proteomes" id="UP000440004">
    <property type="component" value="Unassembled WGS sequence"/>
</dbReference>
<organism evidence="2 3">
    <name type="scientific">Alkalibaculum sporogenes</name>
    <dbReference type="NCBI Taxonomy" id="2655001"/>
    <lineage>
        <taxon>Bacteria</taxon>
        <taxon>Bacillati</taxon>
        <taxon>Bacillota</taxon>
        <taxon>Clostridia</taxon>
        <taxon>Eubacteriales</taxon>
        <taxon>Eubacteriaceae</taxon>
        <taxon>Alkalibaculum</taxon>
    </lineage>
</organism>
<protein>
    <submittedName>
        <fullName evidence="2">Asp23/Gls24 family envelope stress response protein</fullName>
    </submittedName>
</protein>
<keyword evidence="3" id="KW-1185">Reference proteome</keyword>
<comment type="caution">
    <text evidence="2">The sequence shown here is derived from an EMBL/GenBank/DDBJ whole genome shotgun (WGS) entry which is preliminary data.</text>
</comment>
<gene>
    <name evidence="2" type="ORF">GC105_05065</name>
</gene>
<evidence type="ECO:0000313" key="3">
    <source>
        <dbReference type="Proteomes" id="UP000440004"/>
    </source>
</evidence>
<dbReference type="PANTHER" id="PTHR34297:SF2">
    <property type="entry name" value="ASP23_GLS24 FAMILY ENVELOPE STRESS RESPONSE PROTEIN"/>
    <property type="match status" value="1"/>
</dbReference>
<accession>A0A6A7K6N7</accession>
<comment type="similarity">
    <text evidence="1">Belongs to the asp23 family.</text>
</comment>
<dbReference type="PANTHER" id="PTHR34297">
    <property type="entry name" value="HYPOTHETICAL CYTOSOLIC PROTEIN-RELATED"/>
    <property type="match status" value="1"/>
</dbReference>
<proteinExistence type="inferred from homology"/>
<evidence type="ECO:0000313" key="2">
    <source>
        <dbReference type="EMBL" id="MPW25159.1"/>
    </source>
</evidence>
<evidence type="ECO:0000256" key="1">
    <source>
        <dbReference type="ARBA" id="ARBA00005721"/>
    </source>
</evidence>
<dbReference type="InterPro" id="IPR005531">
    <property type="entry name" value="Asp23"/>
</dbReference>